<dbReference type="EMBL" id="CAJVPZ010034111">
    <property type="protein sequence ID" value="CAG8746037.1"/>
    <property type="molecule type" value="Genomic_DNA"/>
</dbReference>
<name>A0A9N9NM42_9GLOM</name>
<reference evidence="1" key="1">
    <citation type="submission" date="2021-06" db="EMBL/GenBank/DDBJ databases">
        <authorList>
            <person name="Kallberg Y."/>
            <person name="Tangrot J."/>
            <person name="Rosling A."/>
        </authorList>
    </citation>
    <scope>NUCLEOTIDE SEQUENCE</scope>
    <source>
        <strain evidence="1">IN212</strain>
    </source>
</reference>
<proteinExistence type="predicted"/>
<keyword evidence="2" id="KW-1185">Reference proteome</keyword>
<feature type="non-terminal residue" evidence="1">
    <location>
        <position position="1"/>
    </location>
</feature>
<evidence type="ECO:0000313" key="1">
    <source>
        <dbReference type="EMBL" id="CAG8746037.1"/>
    </source>
</evidence>
<feature type="non-terminal residue" evidence="1">
    <location>
        <position position="58"/>
    </location>
</feature>
<sequence length="58" mass="7052">YSIFNNLLSNSYHDSDDYDNSDYKPDDFDDNYISLKRRKENQRAIVKQLQVHQRELLL</sequence>
<dbReference type="Proteomes" id="UP000789396">
    <property type="component" value="Unassembled WGS sequence"/>
</dbReference>
<evidence type="ECO:0000313" key="2">
    <source>
        <dbReference type="Proteomes" id="UP000789396"/>
    </source>
</evidence>
<comment type="caution">
    <text evidence="1">The sequence shown here is derived from an EMBL/GenBank/DDBJ whole genome shotgun (WGS) entry which is preliminary data.</text>
</comment>
<protein>
    <submittedName>
        <fullName evidence="1">12025_t:CDS:1</fullName>
    </submittedName>
</protein>
<gene>
    <name evidence="1" type="ORF">RFULGI_LOCUS13238</name>
</gene>
<accession>A0A9N9NM42</accession>
<dbReference type="AlphaFoldDB" id="A0A9N9NM42"/>
<organism evidence="1 2">
    <name type="scientific">Racocetra fulgida</name>
    <dbReference type="NCBI Taxonomy" id="60492"/>
    <lineage>
        <taxon>Eukaryota</taxon>
        <taxon>Fungi</taxon>
        <taxon>Fungi incertae sedis</taxon>
        <taxon>Mucoromycota</taxon>
        <taxon>Glomeromycotina</taxon>
        <taxon>Glomeromycetes</taxon>
        <taxon>Diversisporales</taxon>
        <taxon>Gigasporaceae</taxon>
        <taxon>Racocetra</taxon>
    </lineage>
</organism>